<dbReference type="AlphaFoldDB" id="B3SE98"/>
<dbReference type="OrthoDB" id="10069378at2759"/>
<dbReference type="KEGG" id="tad:TRIADDRAFT_34400"/>
<dbReference type="EMBL" id="DS985398">
    <property type="protein sequence ID" value="EDV18947.1"/>
    <property type="molecule type" value="Genomic_DNA"/>
</dbReference>
<feature type="binding site" evidence="5">
    <location>
        <position position="21"/>
    </location>
    <ligand>
        <name>Ca(2+)</name>
        <dbReference type="ChEBI" id="CHEBI:29108"/>
    </ligand>
</feature>
<reference evidence="10 11" key="1">
    <citation type="journal article" date="2008" name="Nature">
        <title>The Trichoplax genome and the nature of placozoans.</title>
        <authorList>
            <person name="Srivastava M."/>
            <person name="Begovic E."/>
            <person name="Chapman J."/>
            <person name="Putnam N.H."/>
            <person name="Hellsten U."/>
            <person name="Kawashima T."/>
            <person name="Kuo A."/>
            <person name="Mitros T."/>
            <person name="Salamov A."/>
            <person name="Carpenter M.L."/>
            <person name="Signorovitch A.Y."/>
            <person name="Moreno M.A."/>
            <person name="Kamm K."/>
            <person name="Grimwood J."/>
            <person name="Schmutz J."/>
            <person name="Shapiro H."/>
            <person name="Grigoriev I.V."/>
            <person name="Buss L.W."/>
            <person name="Schierwater B."/>
            <person name="Dellaporta S.L."/>
            <person name="Rokhsar D.S."/>
        </authorList>
    </citation>
    <scope>NUCLEOTIDE SEQUENCE [LARGE SCALE GENOMIC DNA]</scope>
    <source>
        <strain evidence="10 11">Grell-BS-1999</strain>
    </source>
</reference>
<dbReference type="InterPro" id="IPR033113">
    <property type="entry name" value="PLA2_histidine"/>
</dbReference>
<accession>B3SE98</accession>
<dbReference type="GO" id="GO:0006644">
    <property type="term" value="P:phospholipid metabolic process"/>
    <property type="evidence" value="ECO:0007669"/>
    <property type="project" value="InterPro"/>
</dbReference>
<keyword evidence="5 8" id="KW-0106">Calcium</keyword>
<feature type="binding site" evidence="5">
    <location>
        <position position="23"/>
    </location>
    <ligand>
        <name>Ca(2+)</name>
        <dbReference type="ChEBI" id="CHEBI:29108"/>
    </ligand>
</feature>
<evidence type="ECO:0000256" key="8">
    <source>
        <dbReference type="RuleBase" id="RU361236"/>
    </source>
</evidence>
<keyword evidence="8" id="KW-0443">Lipid metabolism</keyword>
<keyword evidence="5" id="KW-0479">Metal-binding</keyword>
<comment type="catalytic activity">
    <reaction evidence="8">
        <text>a 1,2-diacyl-sn-glycero-3-phosphocholine + H2O = a 1-acyl-sn-glycero-3-phosphocholine + a fatty acid + H(+)</text>
        <dbReference type="Rhea" id="RHEA:15801"/>
        <dbReference type="ChEBI" id="CHEBI:15377"/>
        <dbReference type="ChEBI" id="CHEBI:15378"/>
        <dbReference type="ChEBI" id="CHEBI:28868"/>
        <dbReference type="ChEBI" id="CHEBI:57643"/>
        <dbReference type="ChEBI" id="CHEBI:58168"/>
        <dbReference type="EC" id="3.1.1.4"/>
    </reaction>
</comment>
<dbReference type="PRINTS" id="PR00389">
    <property type="entry name" value="PHPHLIPASEA2"/>
</dbReference>
<dbReference type="InterPro" id="IPR016090">
    <property type="entry name" value="PLA2-like_dom"/>
</dbReference>
<comment type="subcellular location">
    <subcellularLocation>
        <location evidence="1 8">Secreted</location>
    </subcellularLocation>
</comment>
<feature type="disulfide bond" evidence="6">
    <location>
        <begin position="71"/>
        <end position="83"/>
    </location>
</feature>
<dbReference type="CDD" id="cd00125">
    <property type="entry name" value="PLA2c"/>
    <property type="match status" value="1"/>
</dbReference>
<dbReference type="RefSeq" id="XP_002118567.1">
    <property type="nucleotide sequence ID" value="XM_002118531.1"/>
</dbReference>
<keyword evidence="11" id="KW-1185">Reference proteome</keyword>
<dbReference type="HOGENOM" id="CLU_090683_1_1_1"/>
<dbReference type="GO" id="GO:0004623">
    <property type="term" value="F:phospholipase A2 activity"/>
    <property type="evidence" value="ECO:0007669"/>
    <property type="project" value="UniProtKB-EC"/>
</dbReference>
<dbReference type="GO" id="GO:0050482">
    <property type="term" value="P:arachidonate secretion"/>
    <property type="evidence" value="ECO:0007669"/>
    <property type="project" value="InterPro"/>
</dbReference>
<gene>
    <name evidence="10" type="ORF">TRIADDRAFT_34400</name>
</gene>
<evidence type="ECO:0000256" key="2">
    <source>
        <dbReference type="ARBA" id="ARBA00022525"/>
    </source>
</evidence>
<dbReference type="PANTHER" id="PTHR11716">
    <property type="entry name" value="PHOSPHOLIPASE A2 FAMILY MEMBER"/>
    <property type="match status" value="1"/>
</dbReference>
<dbReference type="InterPro" id="IPR001211">
    <property type="entry name" value="PLA2"/>
</dbReference>
<evidence type="ECO:0000313" key="11">
    <source>
        <dbReference type="Proteomes" id="UP000009022"/>
    </source>
</evidence>
<feature type="domain" description="Phospholipase A2-like central" evidence="9">
    <location>
        <begin position="1"/>
        <end position="111"/>
    </location>
</feature>
<protein>
    <recommendedName>
        <fullName evidence="8">Phospholipase A2</fullName>
        <ecNumber evidence="8">3.1.1.4</ecNumber>
    </recommendedName>
</protein>
<feature type="binding site" evidence="5">
    <location>
        <position position="19"/>
    </location>
    <ligand>
        <name>Ca(2+)</name>
        <dbReference type="ChEBI" id="CHEBI:29108"/>
    </ligand>
</feature>
<evidence type="ECO:0000259" key="9">
    <source>
        <dbReference type="SMART" id="SM00085"/>
    </source>
</evidence>
<dbReference type="InParanoid" id="B3SE98"/>
<dbReference type="GeneID" id="6759781"/>
<dbReference type="eggNOG" id="KOG4087">
    <property type="taxonomic scope" value="Eukaryota"/>
</dbReference>
<dbReference type="Pfam" id="PF00068">
    <property type="entry name" value="Phospholip_A2_1"/>
    <property type="match status" value="1"/>
</dbReference>
<feature type="disulfide bond" evidence="6">
    <location>
        <begin position="43"/>
        <end position="85"/>
    </location>
</feature>
<dbReference type="STRING" id="10228.B3SE98"/>
<dbReference type="InterPro" id="IPR036444">
    <property type="entry name" value="PLipase_A2_dom_sf"/>
</dbReference>
<dbReference type="GO" id="GO:0005509">
    <property type="term" value="F:calcium ion binding"/>
    <property type="evidence" value="ECO:0007669"/>
    <property type="project" value="InterPro"/>
</dbReference>
<keyword evidence="8" id="KW-0378">Hydrolase</keyword>
<name>B3SE98_TRIAD</name>
<dbReference type="PhylomeDB" id="B3SE98"/>
<dbReference type="FunCoup" id="B3SE98">
    <property type="interactions" value="66"/>
</dbReference>
<feature type="disulfide bond" evidence="6">
    <location>
        <begin position="20"/>
        <end position="37"/>
    </location>
</feature>
<comment type="similarity">
    <text evidence="7">Belongs to the phospholipase A2 family.</text>
</comment>
<dbReference type="PANTHER" id="PTHR11716:SF107">
    <property type="entry name" value="PHOSPHOLIPASE A2"/>
    <property type="match status" value="1"/>
</dbReference>
<feature type="active site" evidence="4">
    <location>
        <position position="86"/>
    </location>
</feature>
<dbReference type="SUPFAM" id="SSF48619">
    <property type="entry name" value="Phospholipase A2, PLA2"/>
    <property type="match status" value="1"/>
</dbReference>
<dbReference type="SMART" id="SM00085">
    <property type="entry name" value="PA2c"/>
    <property type="match status" value="1"/>
</dbReference>
<feature type="binding site" evidence="5">
    <location>
        <position position="41"/>
    </location>
    <ligand>
        <name>Ca(2+)</name>
        <dbReference type="ChEBI" id="CHEBI:29108"/>
    </ligand>
</feature>
<dbReference type="Gene3D" id="1.20.90.10">
    <property type="entry name" value="Phospholipase A2 domain"/>
    <property type="match status" value="1"/>
</dbReference>
<evidence type="ECO:0000256" key="3">
    <source>
        <dbReference type="ARBA" id="ARBA00023157"/>
    </source>
</evidence>
<organism evidence="10 11">
    <name type="scientific">Trichoplax adhaerens</name>
    <name type="common">Trichoplax reptans</name>
    <dbReference type="NCBI Taxonomy" id="10228"/>
    <lineage>
        <taxon>Eukaryota</taxon>
        <taxon>Metazoa</taxon>
        <taxon>Placozoa</taxon>
        <taxon>Uniplacotomia</taxon>
        <taxon>Trichoplacea</taxon>
        <taxon>Trichoplacidae</taxon>
        <taxon>Trichoplax</taxon>
    </lineage>
</organism>
<dbReference type="Proteomes" id="UP000009022">
    <property type="component" value="Unassembled WGS sequence"/>
</dbReference>
<evidence type="ECO:0000256" key="7">
    <source>
        <dbReference type="RuleBase" id="RU003654"/>
    </source>
</evidence>
<dbReference type="EC" id="3.1.1.4" evidence="8"/>
<feature type="disulfide bond" evidence="6">
    <location>
        <begin position="36"/>
        <end position="92"/>
    </location>
</feature>
<keyword evidence="3 6" id="KW-1015">Disulfide bond</keyword>
<evidence type="ECO:0000256" key="6">
    <source>
        <dbReference type="PIRSR" id="PIRSR601211-3"/>
    </source>
</evidence>
<evidence type="ECO:0000256" key="1">
    <source>
        <dbReference type="ARBA" id="ARBA00004613"/>
    </source>
</evidence>
<dbReference type="PROSITE" id="PS00118">
    <property type="entry name" value="PA2_HIS"/>
    <property type="match status" value="1"/>
</dbReference>
<dbReference type="GO" id="GO:0005576">
    <property type="term" value="C:extracellular region"/>
    <property type="evidence" value="ECO:0007669"/>
    <property type="project" value="UniProtKB-SubCell"/>
</dbReference>
<evidence type="ECO:0000256" key="5">
    <source>
        <dbReference type="PIRSR" id="PIRSR601211-2"/>
    </source>
</evidence>
<sequence>MDFGNIDRNPIAYLRYGNYCGLGSRGTIPVDETDICCMNHDNCYQNTNCKGLYEGKFNFYSWKFQNNEIICKPSADPCDQANCECDKAFVLCLKKAPYNCKNALRPSNLFC</sequence>
<dbReference type="GO" id="GO:0016042">
    <property type="term" value="P:lipid catabolic process"/>
    <property type="evidence" value="ECO:0007669"/>
    <property type="project" value="InterPro"/>
</dbReference>
<dbReference type="CTD" id="6759781"/>
<evidence type="ECO:0000313" key="10">
    <source>
        <dbReference type="EMBL" id="EDV18947.1"/>
    </source>
</evidence>
<evidence type="ECO:0000256" key="4">
    <source>
        <dbReference type="PIRSR" id="PIRSR601211-1"/>
    </source>
</evidence>
<comment type="cofactor">
    <cofactor evidence="5">
        <name>Ca(2+)</name>
        <dbReference type="ChEBI" id="CHEBI:29108"/>
    </cofactor>
    <text evidence="5">Binds 1 Ca(2+) ion per subunit.</text>
</comment>
<feature type="active site" evidence="4">
    <location>
        <position position="40"/>
    </location>
</feature>
<keyword evidence="2 8" id="KW-0964">Secreted</keyword>
<proteinExistence type="inferred from homology"/>